<dbReference type="Proteomes" id="UP000188354">
    <property type="component" value="Chromosome LG17"/>
</dbReference>
<keyword evidence="2" id="KW-1185">Reference proteome</keyword>
<reference evidence="1 2" key="1">
    <citation type="journal article" date="2017" name="Plant Biotechnol. J.">
        <title>A comprehensive draft genome sequence for lupin (Lupinus angustifolius), an emerging health food: insights into plant-microbe interactions and legume evolution.</title>
        <authorList>
            <person name="Hane J.K."/>
            <person name="Ming Y."/>
            <person name="Kamphuis L.G."/>
            <person name="Nelson M.N."/>
            <person name="Garg G."/>
            <person name="Atkins C.A."/>
            <person name="Bayer P.E."/>
            <person name="Bravo A."/>
            <person name="Bringans S."/>
            <person name="Cannon S."/>
            <person name="Edwards D."/>
            <person name="Foley R."/>
            <person name="Gao L.L."/>
            <person name="Harrison M.J."/>
            <person name="Huang W."/>
            <person name="Hurgobin B."/>
            <person name="Li S."/>
            <person name="Liu C.W."/>
            <person name="McGrath A."/>
            <person name="Morahan G."/>
            <person name="Murray J."/>
            <person name="Weller J."/>
            <person name="Jian J."/>
            <person name="Singh K.B."/>
        </authorList>
    </citation>
    <scope>NUCLEOTIDE SEQUENCE [LARGE SCALE GENOMIC DNA]</scope>
    <source>
        <strain evidence="2">cv. Tanjil</strain>
        <tissue evidence="1">Whole plant</tissue>
    </source>
</reference>
<proteinExistence type="predicted"/>
<accession>A0A1J7GV94</accession>
<evidence type="ECO:0000313" key="2">
    <source>
        <dbReference type="Proteomes" id="UP000188354"/>
    </source>
</evidence>
<dbReference type="EMBL" id="CM007377">
    <property type="protein sequence ID" value="OIV94000.1"/>
    <property type="molecule type" value="Genomic_DNA"/>
</dbReference>
<gene>
    <name evidence="1" type="ORF">TanjilG_07548</name>
</gene>
<dbReference type="AlphaFoldDB" id="A0A1J7GV94"/>
<dbReference type="Gramene" id="OIV94000">
    <property type="protein sequence ID" value="OIV94000"/>
    <property type="gene ID" value="TanjilG_07548"/>
</dbReference>
<organism evidence="1 2">
    <name type="scientific">Lupinus angustifolius</name>
    <name type="common">Narrow-leaved blue lupine</name>
    <dbReference type="NCBI Taxonomy" id="3871"/>
    <lineage>
        <taxon>Eukaryota</taxon>
        <taxon>Viridiplantae</taxon>
        <taxon>Streptophyta</taxon>
        <taxon>Embryophyta</taxon>
        <taxon>Tracheophyta</taxon>
        <taxon>Spermatophyta</taxon>
        <taxon>Magnoliopsida</taxon>
        <taxon>eudicotyledons</taxon>
        <taxon>Gunneridae</taxon>
        <taxon>Pentapetalae</taxon>
        <taxon>rosids</taxon>
        <taxon>fabids</taxon>
        <taxon>Fabales</taxon>
        <taxon>Fabaceae</taxon>
        <taxon>Papilionoideae</taxon>
        <taxon>50 kb inversion clade</taxon>
        <taxon>genistoids sensu lato</taxon>
        <taxon>core genistoids</taxon>
        <taxon>Genisteae</taxon>
        <taxon>Lupinus</taxon>
    </lineage>
</organism>
<sequence length="63" mass="6951">MNGAVRDDTLLQLRVTTMFVQKLDATLKKMKSRNELQANVSTQDAVDVIALQAIAAFISKSLE</sequence>
<protein>
    <submittedName>
        <fullName evidence="1">Uncharacterized protein</fullName>
    </submittedName>
</protein>
<name>A0A1J7GV94_LUPAN</name>
<evidence type="ECO:0000313" key="1">
    <source>
        <dbReference type="EMBL" id="OIV94000.1"/>
    </source>
</evidence>